<feature type="repeat" description="WD" evidence="6">
    <location>
        <begin position="1288"/>
        <end position="1329"/>
    </location>
</feature>
<feature type="repeat" description="WD" evidence="6">
    <location>
        <begin position="1209"/>
        <end position="1241"/>
    </location>
</feature>
<protein>
    <recommendedName>
        <fullName evidence="4">Mitochondrial division protein 1</fullName>
    </recommendedName>
</protein>
<feature type="compositionally biased region" description="Pro residues" evidence="7">
    <location>
        <begin position="1"/>
        <end position="12"/>
    </location>
</feature>
<feature type="repeat" description="WD" evidence="6">
    <location>
        <begin position="1381"/>
        <end position="1414"/>
    </location>
</feature>
<dbReference type="PANTHER" id="PTHR22847">
    <property type="entry name" value="WD40 REPEAT PROTEIN"/>
    <property type="match status" value="1"/>
</dbReference>
<evidence type="ECO:0000256" key="1">
    <source>
        <dbReference type="ARBA" id="ARBA00022574"/>
    </source>
</evidence>
<evidence type="ECO:0000313" key="9">
    <source>
        <dbReference type="EMBL" id="OCK81844.1"/>
    </source>
</evidence>
<dbReference type="InterPro" id="IPR036322">
    <property type="entry name" value="WD40_repeat_dom_sf"/>
</dbReference>
<dbReference type="InterPro" id="IPR056884">
    <property type="entry name" value="NPHP3-like_N"/>
</dbReference>
<feature type="region of interest" description="Disordered" evidence="7">
    <location>
        <begin position="1"/>
        <end position="116"/>
    </location>
</feature>
<dbReference type="EMBL" id="KV744907">
    <property type="protein sequence ID" value="OCK81844.1"/>
    <property type="molecule type" value="Genomic_DNA"/>
</dbReference>
<keyword evidence="10" id="KW-1185">Reference proteome</keyword>
<feature type="repeat" description="WD" evidence="6">
    <location>
        <begin position="961"/>
        <end position="1002"/>
    </location>
</feature>
<dbReference type="PROSITE" id="PS00678">
    <property type="entry name" value="WD_REPEATS_1"/>
    <property type="match status" value="5"/>
</dbReference>
<gene>
    <name evidence="9" type="ORF">K432DRAFT_424636</name>
</gene>
<feature type="repeat" description="WD" evidence="6">
    <location>
        <begin position="1585"/>
        <end position="1626"/>
    </location>
</feature>
<dbReference type="SMART" id="SM00320">
    <property type="entry name" value="WD40"/>
    <property type="match status" value="19"/>
</dbReference>
<feature type="repeat" description="WD" evidence="6">
    <location>
        <begin position="1627"/>
        <end position="1668"/>
    </location>
</feature>
<name>A0A8E2JH64_9PEZI</name>
<organism evidence="9 10">
    <name type="scientific">Lepidopterella palustris CBS 459.81</name>
    <dbReference type="NCBI Taxonomy" id="1314670"/>
    <lineage>
        <taxon>Eukaryota</taxon>
        <taxon>Fungi</taxon>
        <taxon>Dikarya</taxon>
        <taxon>Ascomycota</taxon>
        <taxon>Pezizomycotina</taxon>
        <taxon>Dothideomycetes</taxon>
        <taxon>Pleosporomycetidae</taxon>
        <taxon>Mytilinidiales</taxon>
        <taxon>Argynnaceae</taxon>
        <taxon>Lepidopterella</taxon>
    </lineage>
</organism>
<keyword evidence="1 6" id="KW-0853">WD repeat</keyword>
<feature type="repeat" description="WD" evidence="6">
    <location>
        <begin position="1045"/>
        <end position="1086"/>
    </location>
</feature>
<dbReference type="OrthoDB" id="674604at2759"/>
<feature type="repeat" description="WD" evidence="6">
    <location>
        <begin position="1246"/>
        <end position="1287"/>
    </location>
</feature>
<feature type="repeat" description="WD" evidence="6">
    <location>
        <begin position="1711"/>
        <end position="1752"/>
    </location>
</feature>
<dbReference type="GO" id="GO:1990234">
    <property type="term" value="C:transferase complex"/>
    <property type="evidence" value="ECO:0007669"/>
    <property type="project" value="UniProtKB-ARBA"/>
</dbReference>
<feature type="repeat" description="WD" evidence="6">
    <location>
        <begin position="1669"/>
        <end position="1710"/>
    </location>
</feature>
<evidence type="ECO:0000256" key="3">
    <source>
        <dbReference type="ARBA" id="ARBA00038415"/>
    </source>
</evidence>
<dbReference type="InterPro" id="IPR001680">
    <property type="entry name" value="WD40_rpt"/>
</dbReference>
<dbReference type="InterPro" id="IPR019775">
    <property type="entry name" value="WD40_repeat_CS"/>
</dbReference>
<reference evidence="9 10" key="1">
    <citation type="journal article" date="2016" name="Nat. Commun.">
        <title>Ectomycorrhizal ecology is imprinted in the genome of the dominant symbiotic fungus Cenococcum geophilum.</title>
        <authorList>
            <consortium name="DOE Joint Genome Institute"/>
            <person name="Peter M."/>
            <person name="Kohler A."/>
            <person name="Ohm R.A."/>
            <person name="Kuo A."/>
            <person name="Krutzmann J."/>
            <person name="Morin E."/>
            <person name="Arend M."/>
            <person name="Barry K.W."/>
            <person name="Binder M."/>
            <person name="Choi C."/>
            <person name="Clum A."/>
            <person name="Copeland A."/>
            <person name="Grisel N."/>
            <person name="Haridas S."/>
            <person name="Kipfer T."/>
            <person name="LaButti K."/>
            <person name="Lindquist E."/>
            <person name="Lipzen A."/>
            <person name="Maire R."/>
            <person name="Meier B."/>
            <person name="Mihaltcheva S."/>
            <person name="Molinier V."/>
            <person name="Murat C."/>
            <person name="Poggeler S."/>
            <person name="Quandt C.A."/>
            <person name="Sperisen C."/>
            <person name="Tritt A."/>
            <person name="Tisserant E."/>
            <person name="Crous P.W."/>
            <person name="Henrissat B."/>
            <person name="Nehls U."/>
            <person name="Egli S."/>
            <person name="Spatafora J.W."/>
            <person name="Grigoriev I.V."/>
            <person name="Martin F.M."/>
        </authorList>
    </citation>
    <scope>NUCLEOTIDE SEQUENCE [LARGE SCALE GENOMIC DNA]</scope>
    <source>
        <strain evidence="9 10">CBS 459.81</strain>
    </source>
</reference>
<dbReference type="PROSITE" id="PS50082">
    <property type="entry name" value="WD_REPEATS_2"/>
    <property type="match status" value="18"/>
</dbReference>
<dbReference type="SUPFAM" id="SSF52540">
    <property type="entry name" value="P-loop containing nucleoside triphosphate hydrolases"/>
    <property type="match status" value="1"/>
</dbReference>
<evidence type="ECO:0000256" key="2">
    <source>
        <dbReference type="ARBA" id="ARBA00022737"/>
    </source>
</evidence>
<comment type="function">
    <text evidence="5">Involved in mitochondrial fission. Acts as an adapter protein required to form mitochondrial fission complexes. Formation of these complexes is required to promote constriction and fission of the mitochondrial compartment at a late step in mitochondrial division.</text>
</comment>
<feature type="domain" description="Nephrocystin 3-like N-terminal" evidence="8">
    <location>
        <begin position="400"/>
        <end position="560"/>
    </location>
</feature>
<evidence type="ECO:0000256" key="5">
    <source>
        <dbReference type="ARBA" id="ARBA00043913"/>
    </source>
</evidence>
<dbReference type="PROSITE" id="PS50294">
    <property type="entry name" value="WD_REPEATS_REGION"/>
    <property type="match status" value="17"/>
</dbReference>
<dbReference type="InterPro" id="IPR027417">
    <property type="entry name" value="P-loop_NTPase"/>
</dbReference>
<feature type="compositionally biased region" description="Polar residues" evidence="7">
    <location>
        <begin position="13"/>
        <end position="27"/>
    </location>
</feature>
<feature type="compositionally biased region" description="Polar residues" evidence="7">
    <location>
        <begin position="84"/>
        <end position="105"/>
    </location>
</feature>
<feature type="repeat" description="WD" evidence="6">
    <location>
        <begin position="1543"/>
        <end position="1584"/>
    </location>
</feature>
<proteinExistence type="inferred from homology"/>
<dbReference type="Gene3D" id="2.130.10.10">
    <property type="entry name" value="YVTN repeat-like/Quinoprotein amine dehydrogenase"/>
    <property type="match status" value="9"/>
</dbReference>
<evidence type="ECO:0000256" key="6">
    <source>
        <dbReference type="PROSITE-ProRule" id="PRU00221"/>
    </source>
</evidence>
<evidence type="ECO:0000256" key="7">
    <source>
        <dbReference type="SAM" id="MobiDB-lite"/>
    </source>
</evidence>
<sequence length="1872" mass="203849">MSPEEPAIPPQQSPMQTVSHGPSSTATGLLDAKGDATHTTPAPPANDASLTEPSDDPAVIPQAQLTTTELPSTMPVAEKDNQSDHATIPSQQQSTGTASRTNRSGQAHKESAEITSSNEELWGEALKYIEKSKEDRVIVSIIKRFAKEDAATAGPGTAKGSAMVIKQEMEQHIKGQQHDSATCRFVEKTVSVLNKFVSGVDVAVSFDPIHAAPPWAAIRLVLVAITAGNELRGQLLSGIAKVTSLVLQCDAYQRLYMIPGPNLRPPEDVLNTLKTSIVHAYAKSLLFLGFVIQRQESRLNWVDAPFKLGDVENYIKGLTESADQLCRIADNCEKHCNNRNRTTVEELHDLVEESHQAIRTLILEVHVLAKLRPAEGAALNELDRNDPKCYPDTRVDVLHQIYEWAEDPNNTCMFWLRGGAGTGKSAISRSVAEKLEQNRSLGASFFFKRGEGDCGTAARFFNTITRQLIRRLPGLAPLVKSAIEDYDSVGLKFREEHFERFILRPLRDIADDLQSPLTLVIVVDALDECEPGEDARKIVELLAQAKQSSSVRLKFFVASRPESRLLSQLKDQPHGLNLQKVPSETVQGDIRLFLEHRLPRIRNEYNEDVPPPLQLSSNWPGEENLQKLVKIASPLFIVADTACRFLQDRDHGSHPEKNLRKILEDETRSHEFNIDTMYSLVLNRLLDGRFHGPEKDVVSEYSGILGPLVLLARPLSIESLSSLLEKDIRDIHSKLQPLHSVLEIPPNLDAPVSLLHDSFRDFLVAPEKQWSNRFWVNEGETHEKLMTRCLELLSDLNPNICSLQKPGTARKDLTWKEINDKLKPEAQYACLYWVYHLKGSKRIVRDGDDIHRFLERNLLYWLEALSLIGRILESIGIIDDLQGMIDASKSPRFYAFIYDAKRFLLYNRSIINETPLQIYCSALLFSPEESVIRKQFENHIPSWICKKPRVRAKWNATLQTLEGHSGSVTSVVFSPDSKLVASGSSDKTARLWDASTGVQLQTLEGHSDYIVSVAFSPDSKLVASGSRDKAVKLWDTGTGAQLQTLEGHSGWVTSVAFSLDGMLLASGSSDRTVKLWDTGTGALLQSLEGYSGVVSLAFSPDGKLVASGSRDKTVRLWDAGTGAQLQTLEDDSMDVSIAFSPDGKLVASGDLGVRLWDAGTGAKLHTLHGHSGGVTSVAFSPDGKLVVSGSWDKLVKLWDTGTGAQLQTLKGHSGHIFSVAFSPNGKLVASGSTDETIRLWDAGMGVQGHSNRVYSVAFSPDSKLVASGSEDNTVRLWDTGTGAQLQTLEGHSDGINSVAFSPDGKLLASGSNDETIKLWNTGTGALLQTLEGYSGFVSSIAFSLDGMFLASGSGDGTIMLWDTGTGAQLRTLNGHSISPYINSVAFSPDGKLLASSSGKTIRLWDASIGVQLQTLEGHSDNVASIAFSPDGILLASGSWDKTIRLWDTSTGAQLRTFKRHSRSPPIYSVAFSPDGKLLASGSNNWAVGIWDTSTGAQLQTLKGHSGSIYSVAFSPDGRLLASGSDDTTAKLWDAGTGAQLHIPKGHSDYIHAVSFSPDGKLLASGSSDTTIILWDTSTGAQLQTLEGNSGYITSVVFSPDSKLLASGSEGDVVEIWDTGTGAQLQTLKGHYGTIMSVAFSPDGKLVASSSWDTTVKLWDTGTGAQLQTLKGHSGRVTSVAFSLDGMLLVSGSSDETIKLWNAVTGALLQTLEGHSDYIFSVAFSPDSKLVASGLRDNTVRLWDTDTGTQLQTLDLGVTIDTLSFPTSGKYIKTDRGVLDVSSLELLTDSSEQVRSLFVLDDRVIEEGETILWFPYDYRATCVANWNGMVALGHSSGGISLLEFKEGLKTITGLQQAVKTSRYLTIRTRYALD</sequence>
<comment type="similarity">
    <text evidence="3">Belongs to the WD repeat MDV1/CAF4 family.</text>
</comment>
<evidence type="ECO:0000313" key="10">
    <source>
        <dbReference type="Proteomes" id="UP000250266"/>
    </source>
</evidence>
<feature type="repeat" description="WD" evidence="6">
    <location>
        <begin position="1415"/>
        <end position="1456"/>
    </location>
</feature>
<evidence type="ECO:0000259" key="8">
    <source>
        <dbReference type="Pfam" id="PF24883"/>
    </source>
</evidence>
<feature type="repeat" description="WD" evidence="6">
    <location>
        <begin position="1093"/>
        <end position="1127"/>
    </location>
</feature>
<dbReference type="Pfam" id="PF00400">
    <property type="entry name" value="WD40"/>
    <property type="match status" value="19"/>
</dbReference>
<dbReference type="Pfam" id="PF24883">
    <property type="entry name" value="NPHP3_N"/>
    <property type="match status" value="1"/>
</dbReference>
<accession>A0A8E2JH64</accession>
<dbReference type="GO" id="GO:0005634">
    <property type="term" value="C:nucleus"/>
    <property type="evidence" value="ECO:0007669"/>
    <property type="project" value="TreeGrafter"/>
</dbReference>
<dbReference type="InterPro" id="IPR015943">
    <property type="entry name" value="WD40/YVTN_repeat-like_dom_sf"/>
</dbReference>
<feature type="repeat" description="WD" evidence="6">
    <location>
        <begin position="1501"/>
        <end position="1542"/>
    </location>
</feature>
<dbReference type="Gene3D" id="3.40.50.300">
    <property type="entry name" value="P-loop containing nucleotide triphosphate hydrolases"/>
    <property type="match status" value="1"/>
</dbReference>
<evidence type="ECO:0000256" key="4">
    <source>
        <dbReference type="ARBA" id="ARBA00039789"/>
    </source>
</evidence>
<dbReference type="CDD" id="cd00200">
    <property type="entry name" value="WD40"/>
    <property type="match status" value="3"/>
</dbReference>
<feature type="repeat" description="WD" evidence="6">
    <location>
        <begin position="1459"/>
        <end position="1500"/>
    </location>
</feature>
<dbReference type="SUPFAM" id="SSF50978">
    <property type="entry name" value="WD40 repeat-like"/>
    <property type="match status" value="4"/>
</dbReference>
<dbReference type="PANTHER" id="PTHR22847:SF637">
    <property type="entry name" value="WD REPEAT DOMAIN 5B"/>
    <property type="match status" value="1"/>
</dbReference>
<feature type="repeat" description="WD" evidence="6">
    <location>
        <begin position="1003"/>
        <end position="1044"/>
    </location>
</feature>
<dbReference type="PRINTS" id="PR00320">
    <property type="entry name" value="GPROTEINBRPT"/>
</dbReference>
<feature type="repeat" description="WD" evidence="6">
    <location>
        <begin position="1330"/>
        <end position="1371"/>
    </location>
</feature>
<dbReference type="Proteomes" id="UP000250266">
    <property type="component" value="Unassembled WGS sequence"/>
</dbReference>
<dbReference type="InterPro" id="IPR020472">
    <property type="entry name" value="WD40_PAC1"/>
</dbReference>
<keyword evidence="2" id="KW-0677">Repeat</keyword>
<feature type="repeat" description="WD" evidence="6">
    <location>
        <begin position="1167"/>
        <end position="1208"/>
    </location>
</feature>